<dbReference type="PhylomeDB" id="T1J6Z1"/>
<evidence type="ECO:0000256" key="1">
    <source>
        <dbReference type="ARBA" id="ARBA00004141"/>
    </source>
</evidence>
<evidence type="ECO:0000256" key="4">
    <source>
        <dbReference type="ARBA" id="ARBA00023136"/>
    </source>
</evidence>
<dbReference type="Pfam" id="PF07690">
    <property type="entry name" value="MFS_1"/>
    <property type="match status" value="1"/>
</dbReference>
<dbReference type="GO" id="GO:0016020">
    <property type="term" value="C:membrane"/>
    <property type="evidence" value="ECO:0007669"/>
    <property type="project" value="UniProtKB-SubCell"/>
</dbReference>
<feature type="transmembrane region" description="Helical" evidence="6">
    <location>
        <begin position="422"/>
        <end position="444"/>
    </location>
</feature>
<dbReference type="EnsemblMetazoa" id="SMAR009420-RA">
    <property type="protein sequence ID" value="SMAR009420-PA"/>
    <property type="gene ID" value="SMAR009420"/>
</dbReference>
<sequence>MNNKREETSITVHRNQAKNSDSEKTTNKIEKTSLKIKLATFIRQITVEPAVLLYCIAMTFNVITTQSLTIRKYCRVQMGYPEDICRNLTANKTLENQAETVATNYLFYKTLLENLPTIVLAIFIGAWSDKNGRKFLQIFPTITSGIGMIIMIFNAHYLTEMDFNYILLASVPYAIGGNILCMLTGAFSSIADITDTSQRVVRFAIVQTAFICGMPIGSSCGSLVLAKFGYVTVYSINLVMYIITLLYILIFVKETIHAPTAQTLRYAFVFRLSNVTENLASVYKKREHNGRFHIFLLLVIAAISFIPIYGSLLGLSLVLPVMTLRLHMPDLIIGITSAVCKVTNEFIIAISSHGWMMFAASSLTIFSGMNAAIIRTVLSKIVMRAEQGKITAVMGAVEAAMPAIGSIMFTQVYNMTRITLPGAIYIMSATLALIPAICFGWIYAQRRNLNRSSYSA</sequence>
<feature type="transmembrane region" description="Helical" evidence="6">
    <location>
        <begin position="165"/>
        <end position="188"/>
    </location>
</feature>
<dbReference type="PANTHER" id="PTHR23507:SF1">
    <property type="entry name" value="FI18259P1-RELATED"/>
    <property type="match status" value="1"/>
</dbReference>
<dbReference type="Proteomes" id="UP000014500">
    <property type="component" value="Unassembled WGS sequence"/>
</dbReference>
<evidence type="ECO:0000256" key="3">
    <source>
        <dbReference type="ARBA" id="ARBA00022989"/>
    </source>
</evidence>
<dbReference type="OMA" id="WSDKTKK"/>
<feature type="transmembrane region" description="Helical" evidence="6">
    <location>
        <begin position="138"/>
        <end position="159"/>
    </location>
</feature>
<evidence type="ECO:0000256" key="2">
    <source>
        <dbReference type="ARBA" id="ARBA00022692"/>
    </source>
</evidence>
<proteinExistence type="predicted"/>
<protein>
    <recommendedName>
        <fullName evidence="9">Major facilitator superfamily (MFS) profile domain-containing protein</fullName>
    </recommendedName>
</protein>
<feature type="transmembrane region" description="Helical" evidence="6">
    <location>
        <begin position="106"/>
        <end position="126"/>
    </location>
</feature>
<dbReference type="Gene3D" id="1.20.1250.20">
    <property type="entry name" value="MFS general substrate transporter like domains"/>
    <property type="match status" value="1"/>
</dbReference>
<dbReference type="HOGENOM" id="CLU_028365_4_0_1"/>
<reference evidence="8" key="1">
    <citation type="submission" date="2011-05" db="EMBL/GenBank/DDBJ databases">
        <authorList>
            <person name="Richards S.R."/>
            <person name="Qu J."/>
            <person name="Jiang H."/>
            <person name="Jhangiani S.N."/>
            <person name="Agravi P."/>
            <person name="Goodspeed R."/>
            <person name="Gross S."/>
            <person name="Mandapat C."/>
            <person name="Jackson L."/>
            <person name="Mathew T."/>
            <person name="Pu L."/>
            <person name="Thornton R."/>
            <person name="Saada N."/>
            <person name="Wilczek-Boney K.B."/>
            <person name="Lee S."/>
            <person name="Kovar C."/>
            <person name="Wu Y."/>
            <person name="Scherer S.E."/>
            <person name="Worley K.C."/>
            <person name="Muzny D.M."/>
            <person name="Gibbs R."/>
        </authorList>
    </citation>
    <scope>NUCLEOTIDE SEQUENCE</scope>
    <source>
        <strain evidence="8">Brora</strain>
    </source>
</reference>
<dbReference type="eggNOG" id="KOG2816">
    <property type="taxonomic scope" value="Eukaryota"/>
</dbReference>
<dbReference type="EMBL" id="JH431897">
    <property type="status" value="NOT_ANNOTATED_CDS"/>
    <property type="molecule type" value="Genomic_DNA"/>
</dbReference>
<feature type="transmembrane region" description="Helical" evidence="6">
    <location>
        <begin position="294"/>
        <end position="319"/>
    </location>
</feature>
<feature type="compositionally biased region" description="Polar residues" evidence="5">
    <location>
        <begin position="9"/>
        <end position="19"/>
    </location>
</feature>
<dbReference type="InterPro" id="IPR036259">
    <property type="entry name" value="MFS_trans_sf"/>
</dbReference>
<comment type="subcellular location">
    <subcellularLocation>
        <location evidence="1">Membrane</location>
        <topology evidence="1">Multi-pass membrane protein</topology>
    </subcellularLocation>
</comment>
<dbReference type="AlphaFoldDB" id="T1J6Z1"/>
<evidence type="ECO:0000313" key="7">
    <source>
        <dbReference type="EnsemblMetazoa" id="SMAR009420-PA"/>
    </source>
</evidence>
<evidence type="ECO:0000256" key="5">
    <source>
        <dbReference type="SAM" id="MobiDB-lite"/>
    </source>
</evidence>
<organism evidence="7 8">
    <name type="scientific">Strigamia maritima</name>
    <name type="common">European centipede</name>
    <name type="synonym">Geophilus maritimus</name>
    <dbReference type="NCBI Taxonomy" id="126957"/>
    <lineage>
        <taxon>Eukaryota</taxon>
        <taxon>Metazoa</taxon>
        <taxon>Ecdysozoa</taxon>
        <taxon>Arthropoda</taxon>
        <taxon>Myriapoda</taxon>
        <taxon>Chilopoda</taxon>
        <taxon>Pleurostigmophora</taxon>
        <taxon>Geophilomorpha</taxon>
        <taxon>Linotaeniidae</taxon>
        <taxon>Strigamia</taxon>
    </lineage>
</organism>
<keyword evidence="4 6" id="KW-0472">Membrane</keyword>
<keyword evidence="8" id="KW-1185">Reference proteome</keyword>
<feature type="transmembrane region" description="Helical" evidence="6">
    <location>
        <begin position="390"/>
        <end position="410"/>
    </location>
</feature>
<name>T1J6Z1_STRMM</name>
<reference evidence="7" key="2">
    <citation type="submission" date="2015-02" db="UniProtKB">
        <authorList>
            <consortium name="EnsemblMetazoa"/>
        </authorList>
    </citation>
    <scope>IDENTIFICATION</scope>
</reference>
<feature type="transmembrane region" description="Helical" evidence="6">
    <location>
        <begin position="231"/>
        <end position="252"/>
    </location>
</feature>
<feature type="transmembrane region" description="Helical" evidence="6">
    <location>
        <begin position="45"/>
        <end position="63"/>
    </location>
</feature>
<evidence type="ECO:0000313" key="8">
    <source>
        <dbReference type="Proteomes" id="UP000014500"/>
    </source>
</evidence>
<accession>T1J6Z1</accession>
<feature type="transmembrane region" description="Helical" evidence="6">
    <location>
        <begin position="355"/>
        <end position="378"/>
    </location>
</feature>
<dbReference type="GO" id="GO:0022857">
    <property type="term" value="F:transmembrane transporter activity"/>
    <property type="evidence" value="ECO:0007669"/>
    <property type="project" value="InterPro"/>
</dbReference>
<keyword evidence="2 6" id="KW-0812">Transmembrane</keyword>
<evidence type="ECO:0008006" key="9">
    <source>
        <dbReference type="Google" id="ProtNLM"/>
    </source>
</evidence>
<dbReference type="SUPFAM" id="SSF103473">
    <property type="entry name" value="MFS general substrate transporter"/>
    <property type="match status" value="1"/>
</dbReference>
<keyword evidence="3 6" id="KW-1133">Transmembrane helix</keyword>
<dbReference type="InterPro" id="IPR011701">
    <property type="entry name" value="MFS"/>
</dbReference>
<dbReference type="PANTHER" id="PTHR23507">
    <property type="entry name" value="ZGC:174356"/>
    <property type="match status" value="1"/>
</dbReference>
<feature type="region of interest" description="Disordered" evidence="5">
    <location>
        <begin position="1"/>
        <end position="26"/>
    </location>
</feature>
<evidence type="ECO:0000256" key="6">
    <source>
        <dbReference type="SAM" id="Phobius"/>
    </source>
</evidence>
<feature type="transmembrane region" description="Helical" evidence="6">
    <location>
        <begin position="200"/>
        <end position="225"/>
    </location>
</feature>